<evidence type="ECO:0000313" key="2">
    <source>
        <dbReference type="EMBL" id="GAD59996.1"/>
    </source>
</evidence>
<keyword evidence="3" id="KW-1185">Reference proteome</keyword>
<feature type="region of interest" description="Disordered" evidence="1">
    <location>
        <begin position="39"/>
        <end position="96"/>
    </location>
</feature>
<evidence type="ECO:0000256" key="1">
    <source>
        <dbReference type="SAM" id="MobiDB-lite"/>
    </source>
</evidence>
<protein>
    <recommendedName>
        <fullName evidence="4">Lipoprotein</fullName>
    </recommendedName>
</protein>
<evidence type="ECO:0000313" key="3">
    <source>
        <dbReference type="Proteomes" id="UP000016569"/>
    </source>
</evidence>
<accession>A0A8E0TT65</accession>
<reference evidence="3" key="1">
    <citation type="journal article" date="2013" name="Genome Announc.">
        <title>Draft Genome Sequence of the Dimorphic Prosthecate Bacterium Brevundimonas abyssalis TAR-001T.</title>
        <authorList>
            <person name="Tsubouchi T."/>
            <person name="Nishi S."/>
            <person name="Usui K."/>
            <person name="Shimane Y."/>
            <person name="Takaki Y."/>
            <person name="Maruyama T."/>
            <person name="Hatada Y."/>
        </authorList>
    </citation>
    <scope>NUCLEOTIDE SEQUENCE [LARGE SCALE GENOMIC DNA]</scope>
    <source>
        <strain evidence="3">TAR-001</strain>
    </source>
</reference>
<sequence>MRLMIVAASAAVLGLAACNQEEDTPAMDETVAAEDVAIDTAATDPEPESAPVMDSTTQDNAVPPADMNTGPGPVTEDARADAQAEAESTNLRPRTE</sequence>
<evidence type="ECO:0008006" key="4">
    <source>
        <dbReference type="Google" id="ProtNLM"/>
    </source>
</evidence>
<dbReference type="PROSITE" id="PS51257">
    <property type="entry name" value="PROKAR_LIPOPROTEIN"/>
    <property type="match status" value="1"/>
</dbReference>
<dbReference type="EMBL" id="BATC01000047">
    <property type="protein sequence ID" value="GAD59996.1"/>
    <property type="molecule type" value="Genomic_DNA"/>
</dbReference>
<organism evidence="2 3">
    <name type="scientific">Brevundimonas abyssalis TAR-001</name>
    <dbReference type="NCBI Taxonomy" id="1391729"/>
    <lineage>
        <taxon>Bacteria</taxon>
        <taxon>Pseudomonadati</taxon>
        <taxon>Pseudomonadota</taxon>
        <taxon>Alphaproteobacteria</taxon>
        <taxon>Caulobacterales</taxon>
        <taxon>Caulobacteraceae</taxon>
        <taxon>Brevundimonas</taxon>
    </lineage>
</organism>
<gene>
    <name evidence="2" type="ORF">MBEBAB_2246</name>
</gene>
<dbReference type="Proteomes" id="UP000016569">
    <property type="component" value="Unassembled WGS sequence"/>
</dbReference>
<comment type="caution">
    <text evidence="2">The sequence shown here is derived from an EMBL/GenBank/DDBJ whole genome shotgun (WGS) entry which is preliminary data.</text>
</comment>
<dbReference type="AlphaFoldDB" id="A0A8E0TT65"/>
<proteinExistence type="predicted"/>
<name>A0A8E0TT65_9CAUL</name>
<dbReference type="RefSeq" id="WP_021698090.1">
    <property type="nucleotide sequence ID" value="NZ_BATC01000047.1"/>
</dbReference>